<sequence length="522" mass="57653">MATPWTKLEAPLRICPGEGRRRSVARYFSISGVSSRGEDWKILSTSKAGVASSGSRSAQTNDPFDKLSSGEDDRRSGKFGRSSFPPREQDMRDFSARDRPRSSSFSRDSSRSSSSSYRSSYDDTRERGYSRRSDGFSDSPLHRGGSASAEGRTYDATLSQRGNGSPSQNMSPDHDYLYSPNVVIPALQNGFRTPYKLYYSHTLIQNRKKRKEDPVADCIALATKAGVKVVKTDKHQLNELSGQRPHQGVILEASKLKEIFVNGLGPVSIENRYDLNGKTSDVTFKNRDDEPPVWIALDEVVDPQNLGAILRTSLFLGVDGVVVCHKNSAPFSGVVAKASAGALEARPTYGVSSLQKFIKQSQENGWHVVGAHATHGSKRSRPLHTWPDTGVDQPTILVMGNEGNGLRKQIMDLCDSFIQVPSMSTLQSNVDSLNVSVATGVILSKLMGGRFLHLPKNLKKYPMRSQYAHGKESTGDDQDSEDEVDMDEDQDDQDDEDEDDDDSDEKESNDLRKSKQNKSIPF</sequence>
<feature type="compositionally biased region" description="Basic and acidic residues" evidence="10">
    <location>
        <begin position="87"/>
        <end position="101"/>
    </location>
</feature>
<dbReference type="InterPro" id="IPR029026">
    <property type="entry name" value="tRNA_m1G_MTases_N"/>
</dbReference>
<evidence type="ECO:0000256" key="9">
    <source>
        <dbReference type="ARBA" id="ARBA00034881"/>
    </source>
</evidence>
<evidence type="ECO:0000256" key="6">
    <source>
        <dbReference type="ARBA" id="ARBA00022691"/>
    </source>
</evidence>
<evidence type="ECO:0000313" key="13">
    <source>
        <dbReference type="Proteomes" id="UP000717515"/>
    </source>
</evidence>
<keyword evidence="5" id="KW-0808">Transferase</keyword>
<evidence type="ECO:0000256" key="5">
    <source>
        <dbReference type="ARBA" id="ARBA00022679"/>
    </source>
</evidence>
<evidence type="ECO:0000256" key="2">
    <source>
        <dbReference type="ARBA" id="ARBA00007228"/>
    </source>
</evidence>
<feature type="compositionally biased region" description="Acidic residues" evidence="10">
    <location>
        <begin position="475"/>
        <end position="505"/>
    </location>
</feature>
<dbReference type="SUPFAM" id="SSF55315">
    <property type="entry name" value="L30e-like"/>
    <property type="match status" value="1"/>
</dbReference>
<accession>A0A9P8I9A0</accession>
<feature type="compositionally biased region" description="Polar residues" evidence="10">
    <location>
        <begin position="45"/>
        <end position="62"/>
    </location>
</feature>
<organism evidence="12 13">
    <name type="scientific">Mortierella alpina</name>
    <name type="common">Oleaginous fungus</name>
    <name type="synonym">Mortierella renispora</name>
    <dbReference type="NCBI Taxonomy" id="64518"/>
    <lineage>
        <taxon>Eukaryota</taxon>
        <taxon>Fungi</taxon>
        <taxon>Fungi incertae sedis</taxon>
        <taxon>Mucoromycota</taxon>
        <taxon>Mortierellomycotina</taxon>
        <taxon>Mortierellomycetes</taxon>
        <taxon>Mortierellales</taxon>
        <taxon>Mortierellaceae</taxon>
        <taxon>Mortierella</taxon>
    </lineage>
</organism>
<dbReference type="Pfam" id="PF08032">
    <property type="entry name" value="SpoU_sub_bind"/>
    <property type="match status" value="1"/>
</dbReference>
<dbReference type="GO" id="GO:0005739">
    <property type="term" value="C:mitochondrion"/>
    <property type="evidence" value="ECO:0007669"/>
    <property type="project" value="UniProtKB-SubCell"/>
</dbReference>
<proteinExistence type="inferred from homology"/>
<dbReference type="Gene3D" id="3.40.1280.10">
    <property type="match status" value="1"/>
</dbReference>
<dbReference type="CDD" id="cd18105">
    <property type="entry name" value="SpoU-like_MRM1"/>
    <property type="match status" value="1"/>
</dbReference>
<comment type="caution">
    <text evidence="12">The sequence shown here is derived from an EMBL/GenBank/DDBJ whole genome shotgun (WGS) entry which is preliminary data.</text>
</comment>
<dbReference type="PANTHER" id="PTHR46103:SF1">
    <property type="entry name" value="RRNA METHYLTRANSFERASE 1, MITOCHONDRIAL"/>
    <property type="match status" value="1"/>
</dbReference>
<comment type="similarity">
    <text evidence="2">Belongs to the class IV-like SAM-binding methyltransferase superfamily. RNA methyltransferase TrmH family.</text>
</comment>
<dbReference type="SUPFAM" id="SSF75217">
    <property type="entry name" value="alpha/beta knot"/>
    <property type="match status" value="1"/>
</dbReference>
<feature type="compositionally biased region" description="Low complexity" evidence="10">
    <location>
        <begin position="102"/>
        <end position="119"/>
    </location>
</feature>
<evidence type="ECO:0000313" key="12">
    <source>
        <dbReference type="EMBL" id="KAG9327513.1"/>
    </source>
</evidence>
<dbReference type="NCBIfam" id="TIGR00186">
    <property type="entry name" value="rRNA_methyl_3"/>
    <property type="match status" value="1"/>
</dbReference>
<dbReference type="PANTHER" id="PTHR46103">
    <property type="entry name" value="RRNA METHYLTRANSFERASE 1, MITOCHONDRIAL"/>
    <property type="match status" value="1"/>
</dbReference>
<keyword evidence="6" id="KW-0949">S-adenosyl-L-methionine</keyword>
<dbReference type="EMBL" id="JAIFTL010000004">
    <property type="protein sequence ID" value="KAG9327513.1"/>
    <property type="molecule type" value="Genomic_DNA"/>
</dbReference>
<evidence type="ECO:0000256" key="3">
    <source>
        <dbReference type="ARBA" id="ARBA00022552"/>
    </source>
</evidence>
<dbReference type="InterPro" id="IPR004441">
    <property type="entry name" value="rRNA_MeTrfase_TrmH"/>
</dbReference>
<dbReference type="InterPro" id="IPR001537">
    <property type="entry name" value="SpoU_MeTrfase"/>
</dbReference>
<feature type="compositionally biased region" description="Basic and acidic residues" evidence="10">
    <location>
        <begin position="63"/>
        <end position="76"/>
    </location>
</feature>
<dbReference type="InterPro" id="IPR029028">
    <property type="entry name" value="Alpha/beta_knot_MTases"/>
</dbReference>
<dbReference type="GO" id="GO:0016435">
    <property type="term" value="F:rRNA (guanine) methyltransferase activity"/>
    <property type="evidence" value="ECO:0007669"/>
    <property type="project" value="TreeGrafter"/>
</dbReference>
<feature type="region of interest" description="Disordered" evidence="10">
    <location>
        <begin position="45"/>
        <end position="151"/>
    </location>
</feature>
<keyword evidence="8" id="KW-0496">Mitochondrion</keyword>
<feature type="domain" description="RNA 2-O ribose methyltransferase substrate binding" evidence="11">
    <location>
        <begin position="176"/>
        <end position="259"/>
    </location>
</feature>
<protein>
    <recommendedName>
        <fullName evidence="9">rRNA methyltransferase 1, mitochondrial</fullName>
    </recommendedName>
</protein>
<name>A0A9P8I9A0_MORAP</name>
<comment type="subcellular location">
    <subcellularLocation>
        <location evidence="1">Mitochondrion</location>
    </subcellularLocation>
</comment>
<dbReference type="InterPro" id="IPR047261">
    <property type="entry name" value="MRM1_MeTrfase_dom"/>
</dbReference>
<keyword evidence="7" id="KW-0809">Transit peptide</keyword>
<dbReference type="InterPro" id="IPR013123">
    <property type="entry name" value="SpoU_subst-bd"/>
</dbReference>
<dbReference type="GO" id="GO:0003723">
    <property type="term" value="F:RNA binding"/>
    <property type="evidence" value="ECO:0007669"/>
    <property type="project" value="InterPro"/>
</dbReference>
<evidence type="ECO:0000259" key="11">
    <source>
        <dbReference type="SMART" id="SM00967"/>
    </source>
</evidence>
<keyword evidence="3" id="KW-0698">rRNA processing</keyword>
<evidence type="ECO:0000256" key="10">
    <source>
        <dbReference type="SAM" id="MobiDB-lite"/>
    </source>
</evidence>
<dbReference type="SMART" id="SM00967">
    <property type="entry name" value="SpoU_sub_bind"/>
    <property type="match status" value="1"/>
</dbReference>
<dbReference type="Proteomes" id="UP000717515">
    <property type="component" value="Unassembled WGS sequence"/>
</dbReference>
<evidence type="ECO:0000256" key="7">
    <source>
        <dbReference type="ARBA" id="ARBA00022946"/>
    </source>
</evidence>
<evidence type="ECO:0000256" key="4">
    <source>
        <dbReference type="ARBA" id="ARBA00022603"/>
    </source>
</evidence>
<feature type="region of interest" description="Disordered" evidence="10">
    <location>
        <begin position="463"/>
        <end position="522"/>
    </location>
</feature>
<dbReference type="InterPro" id="IPR029064">
    <property type="entry name" value="Ribosomal_eL30-like_sf"/>
</dbReference>
<evidence type="ECO:0000256" key="8">
    <source>
        <dbReference type="ARBA" id="ARBA00023128"/>
    </source>
</evidence>
<dbReference type="InterPro" id="IPR047182">
    <property type="entry name" value="MRM1"/>
</dbReference>
<keyword evidence="4" id="KW-0489">Methyltransferase</keyword>
<feature type="compositionally biased region" description="Basic and acidic residues" evidence="10">
    <location>
        <begin position="120"/>
        <end position="135"/>
    </location>
</feature>
<dbReference type="Gene3D" id="3.30.1330.30">
    <property type="match status" value="1"/>
</dbReference>
<dbReference type="AlphaFoldDB" id="A0A9P8I9A0"/>
<dbReference type="Pfam" id="PF00588">
    <property type="entry name" value="SpoU_methylase"/>
    <property type="match status" value="1"/>
</dbReference>
<evidence type="ECO:0000256" key="1">
    <source>
        <dbReference type="ARBA" id="ARBA00004173"/>
    </source>
</evidence>
<gene>
    <name evidence="12" type="ORF">KVV02_000462</name>
</gene>
<reference evidence="12" key="1">
    <citation type="submission" date="2021-07" db="EMBL/GenBank/DDBJ databases">
        <title>Draft genome of Mortierella alpina, strain LL118, isolated from an aspen leaf litter sample.</title>
        <authorList>
            <person name="Yang S."/>
            <person name="Vinatzer B.A."/>
        </authorList>
    </citation>
    <scope>NUCLEOTIDE SEQUENCE</scope>
    <source>
        <strain evidence="12">LL118</strain>
    </source>
</reference>